<dbReference type="Gene3D" id="1.10.150.20">
    <property type="entry name" value="5' to 3' exonuclease, C-terminal subdomain"/>
    <property type="match status" value="1"/>
</dbReference>
<dbReference type="PANTHER" id="PTHR43788">
    <property type="entry name" value="DNA2/NAM7 HELICASE FAMILY MEMBER"/>
    <property type="match status" value="1"/>
</dbReference>
<keyword evidence="3" id="KW-0378">Hydrolase</keyword>
<dbReference type="KEGG" id="mcui:G8O30_08485"/>
<comment type="function">
    <text evidence="3">DNA-dependent ATPase and ATP-dependent 5'-3' DNA helicase. Has no activity on blunt DNA or DNA with 3'-overhangs, requires at least 10 bases of 5'-ssDNA for helicase activity.</text>
</comment>
<accession>A0A7S8CBL3</accession>
<reference evidence="5 6" key="1">
    <citation type="submission" date="2019-07" db="EMBL/GenBank/DDBJ databases">
        <title>Genome sequence of 2 isolates from Red Sea Mangroves.</title>
        <authorList>
            <person name="Sefrji F."/>
            <person name="Michoud G."/>
            <person name="Merlino G."/>
            <person name="Daffonchio D."/>
        </authorList>
    </citation>
    <scope>NUCLEOTIDE SEQUENCE [LARGE SCALE GENOMIC DNA]</scope>
    <source>
        <strain evidence="5 6">R1DC41</strain>
    </source>
</reference>
<dbReference type="GO" id="GO:0003677">
    <property type="term" value="F:DNA binding"/>
    <property type="evidence" value="ECO:0007669"/>
    <property type="project" value="UniProtKB-UniRule"/>
</dbReference>
<feature type="binding site" evidence="3">
    <location>
        <begin position="364"/>
        <end position="368"/>
    </location>
    <ligand>
        <name>ATP</name>
        <dbReference type="ChEBI" id="CHEBI:30616"/>
    </ligand>
</feature>
<dbReference type="Pfam" id="PF18335">
    <property type="entry name" value="SH3_13"/>
    <property type="match status" value="1"/>
</dbReference>
<dbReference type="HAMAP" id="MF_01488">
    <property type="entry name" value="RecD2"/>
    <property type="match status" value="1"/>
</dbReference>
<evidence type="ECO:0000256" key="3">
    <source>
        <dbReference type="HAMAP-Rule" id="MF_01488"/>
    </source>
</evidence>
<dbReference type="InterPro" id="IPR041451">
    <property type="entry name" value="RecD2_SH13"/>
</dbReference>
<name>A0A7S8CBL3_9BACI</name>
<dbReference type="GO" id="GO:0016787">
    <property type="term" value="F:hydrolase activity"/>
    <property type="evidence" value="ECO:0007669"/>
    <property type="project" value="UniProtKB-KW"/>
</dbReference>
<evidence type="ECO:0000256" key="1">
    <source>
        <dbReference type="ARBA" id="ARBA00022741"/>
    </source>
</evidence>
<sequence>MGQDSMQQKEPYVKGRLLVTIFYNESNLYSVVRIRVEETNTSWAERELMVTGYFPSLEEETTYTFYGQLKEHPKFGPQFHVSRFQKEMPQSKQGTIQYLSSDLFEGIGKKTAERIVDHIGEGALRKILADPSILDDVPQLAKTKAESLINSLKEHQGLEHVMVGLTDLGFGPQLSMKIFSLYKEDSLSVIEKNPYILVEDIEGIGFKRADQIGIQLGFTGGHPDRMKAAILHLLDDLTYKEGHTYVEAEELLPAVVELLAHHQEEIPFEDISKQVLALGEEGKIIIEERKIFMPSLYFSEKGLVTSIERILADDSFLDEFPESEFLLALGELEEALGVEYAPSQKEAIEKALKSGMMILTGGPGTGKTTVIKGIVEIYSKLHGKPLDKKEYKEEEVYPYVLVAPTGRAAKRMQESTGLNAMTIHRLLGWKGQEEEQEEEDDEPVPFIKGSLLIIDESSMVDSWLAHQLFKRIPKGMQVIMVGDDDQLPSVGPGQVLKDLIESNVIPTVQLTDIYRQAEGSSIIELAHSMKEGTVPANLTEPQKDRSFIQCTTAQLPDVVEKVVANATKKGYALRDIQVLAPMYRGAAGIDELNKRLQEIVNPNLDGKRKELKFGEVVFRIGDKVLQLVNQPEQNVFNGDMGEVISIFYAKENTEKEDMVIVSYDGNEVTYTRQDLNQITHAFCCSIHKSQGSEFPIVIIPVVRGYYRMLRRNLLYTAITRSKRFLILCGETSAFRLGVERTDDLQRRTMLKSMLQLLGTGGDEEMEHVALTEDTWEKVNPMIGMENVTPNDFELNS</sequence>
<dbReference type="Pfam" id="PF14490">
    <property type="entry name" value="HHH_RecD2"/>
    <property type="match status" value="1"/>
</dbReference>
<keyword evidence="3" id="KW-0413">Isomerase</keyword>
<comment type="catalytic activity">
    <reaction evidence="3">
        <text>ATP + H2O = ADP + phosphate + H(+)</text>
        <dbReference type="Rhea" id="RHEA:13065"/>
        <dbReference type="ChEBI" id="CHEBI:15377"/>
        <dbReference type="ChEBI" id="CHEBI:15378"/>
        <dbReference type="ChEBI" id="CHEBI:30616"/>
        <dbReference type="ChEBI" id="CHEBI:43474"/>
        <dbReference type="ChEBI" id="CHEBI:456216"/>
        <dbReference type="EC" id="5.6.2.3"/>
    </reaction>
</comment>
<comment type="similarity">
    <text evidence="3">Belongs to the RecD family. RecD2 subfamily.</text>
</comment>
<dbReference type="GO" id="GO:0043139">
    <property type="term" value="F:5'-3' DNA helicase activity"/>
    <property type="evidence" value="ECO:0007669"/>
    <property type="project" value="UniProtKB-UniRule"/>
</dbReference>
<dbReference type="Pfam" id="PF13538">
    <property type="entry name" value="UvrD_C_2"/>
    <property type="match status" value="1"/>
</dbReference>
<dbReference type="InterPro" id="IPR029493">
    <property type="entry name" value="RecD2-like_HHH"/>
</dbReference>
<dbReference type="InterPro" id="IPR027417">
    <property type="entry name" value="P-loop_NTPase"/>
</dbReference>
<dbReference type="CDD" id="cd18809">
    <property type="entry name" value="SF1_C_RecD"/>
    <property type="match status" value="1"/>
</dbReference>
<dbReference type="Gene3D" id="2.30.30.940">
    <property type="match status" value="1"/>
</dbReference>
<dbReference type="InterPro" id="IPR027785">
    <property type="entry name" value="UvrD-like_helicase_C"/>
</dbReference>
<evidence type="ECO:0000256" key="2">
    <source>
        <dbReference type="ARBA" id="ARBA00022840"/>
    </source>
</evidence>
<dbReference type="GO" id="GO:0006310">
    <property type="term" value="P:DNA recombination"/>
    <property type="evidence" value="ECO:0007669"/>
    <property type="project" value="InterPro"/>
</dbReference>
<dbReference type="GO" id="GO:0017116">
    <property type="term" value="F:single-stranded DNA helicase activity"/>
    <property type="evidence" value="ECO:0007669"/>
    <property type="project" value="TreeGrafter"/>
</dbReference>
<dbReference type="SUPFAM" id="SSF52540">
    <property type="entry name" value="P-loop containing nucleoside triphosphate hydrolases"/>
    <property type="match status" value="2"/>
</dbReference>
<evidence type="ECO:0000313" key="5">
    <source>
        <dbReference type="EMBL" id="QPC46997.1"/>
    </source>
</evidence>
<dbReference type="EC" id="5.6.2.3" evidence="3"/>
<dbReference type="Pfam" id="PF13604">
    <property type="entry name" value="AAA_30"/>
    <property type="match status" value="1"/>
</dbReference>
<dbReference type="InterPro" id="IPR050534">
    <property type="entry name" value="Coronavir_polyprotein_1ab"/>
</dbReference>
<evidence type="ECO:0000259" key="4">
    <source>
        <dbReference type="SMART" id="SM00382"/>
    </source>
</evidence>
<dbReference type="Pfam" id="PF23139">
    <property type="entry name" value="OB_YrrC"/>
    <property type="match status" value="1"/>
</dbReference>
<dbReference type="EMBL" id="CP049742">
    <property type="protein sequence ID" value="QPC46997.1"/>
    <property type="molecule type" value="Genomic_DNA"/>
</dbReference>
<dbReference type="NCBIfam" id="TIGR01448">
    <property type="entry name" value="recD_rel"/>
    <property type="match status" value="1"/>
</dbReference>
<dbReference type="AlphaFoldDB" id="A0A7S8CBL3"/>
<gene>
    <name evidence="3" type="primary">recD2</name>
    <name evidence="5" type="ORF">G8O30_08485</name>
</gene>
<dbReference type="RefSeq" id="WP_239671666.1">
    <property type="nucleotide sequence ID" value="NZ_CP049742.1"/>
</dbReference>
<evidence type="ECO:0000313" key="6">
    <source>
        <dbReference type="Proteomes" id="UP000593626"/>
    </source>
</evidence>
<dbReference type="InterPro" id="IPR003593">
    <property type="entry name" value="AAA+_ATPase"/>
</dbReference>
<dbReference type="GO" id="GO:0005524">
    <property type="term" value="F:ATP binding"/>
    <property type="evidence" value="ECO:0007669"/>
    <property type="project" value="UniProtKB-UniRule"/>
</dbReference>
<dbReference type="Proteomes" id="UP000593626">
    <property type="component" value="Chromosome"/>
</dbReference>
<dbReference type="SMART" id="SM00382">
    <property type="entry name" value="AAA"/>
    <property type="match status" value="1"/>
</dbReference>
<keyword evidence="2 3" id="KW-0067">ATP-binding</keyword>
<keyword evidence="1 3" id="KW-0547">Nucleotide-binding</keyword>
<proteinExistence type="inferred from homology"/>
<dbReference type="Gene3D" id="3.40.50.300">
    <property type="entry name" value="P-loop containing nucleotide triphosphate hydrolases"/>
    <property type="match status" value="2"/>
</dbReference>
<protein>
    <recommendedName>
        <fullName evidence="3">ATP-dependent RecD2 DNA helicase</fullName>
        <ecNumber evidence="3">5.6.2.3</ecNumber>
    </recommendedName>
    <alternativeName>
        <fullName evidence="3">DNA 5'-3' helicase subunit RecD2</fullName>
    </alternativeName>
</protein>
<dbReference type="CDD" id="cd17933">
    <property type="entry name" value="DEXSc_RecD-like"/>
    <property type="match status" value="1"/>
</dbReference>
<keyword evidence="3" id="KW-0238">DNA-binding</keyword>
<dbReference type="Gene3D" id="1.10.10.2220">
    <property type="match status" value="1"/>
</dbReference>
<dbReference type="PANTHER" id="PTHR43788:SF6">
    <property type="entry name" value="DNA HELICASE B"/>
    <property type="match status" value="1"/>
</dbReference>
<dbReference type="InterPro" id="IPR006345">
    <property type="entry name" value="RecD2"/>
</dbReference>
<organism evidence="5 6">
    <name type="scientific">Mangrovibacillus cuniculi</name>
    <dbReference type="NCBI Taxonomy" id="2593652"/>
    <lineage>
        <taxon>Bacteria</taxon>
        <taxon>Bacillati</taxon>
        <taxon>Bacillota</taxon>
        <taxon>Bacilli</taxon>
        <taxon>Bacillales</taxon>
        <taxon>Bacillaceae</taxon>
        <taxon>Mangrovibacillus</taxon>
    </lineage>
</organism>
<keyword evidence="3 5" id="KW-0347">Helicase</keyword>
<feature type="domain" description="AAA+ ATPase" evidence="4">
    <location>
        <begin position="353"/>
        <end position="511"/>
    </location>
</feature>
<keyword evidence="6" id="KW-1185">Reference proteome</keyword>
<dbReference type="GO" id="GO:0009338">
    <property type="term" value="C:exodeoxyribonuclease V complex"/>
    <property type="evidence" value="ECO:0007669"/>
    <property type="project" value="TreeGrafter"/>
</dbReference>
<dbReference type="InterPro" id="IPR055446">
    <property type="entry name" value="RecD2_N_OB"/>
</dbReference>